<gene>
    <name evidence="3" type="ORF">J5837_08510</name>
</gene>
<reference evidence="3" key="1">
    <citation type="journal article" date="2016" name="Int. J. Syst. Evol. Microbiol.">
        <title>Pseudoxanthomonas helianthi sp. nov., isolated from roots of Jerusalem artichoke (Helianthus tuberosus).</title>
        <authorList>
            <person name="Kittiwongwattana C."/>
            <person name="Thawai C."/>
        </authorList>
    </citation>
    <scope>NUCLEOTIDE SEQUENCE</scope>
    <source>
        <strain evidence="3">110414</strain>
    </source>
</reference>
<evidence type="ECO:0000313" key="3">
    <source>
        <dbReference type="EMBL" id="MBP3984469.1"/>
    </source>
</evidence>
<accession>A0A940X4H3</accession>
<dbReference type="InterPro" id="IPR014917">
    <property type="entry name" value="DUF1800"/>
</dbReference>
<dbReference type="PANTHER" id="PTHR43737:SF1">
    <property type="entry name" value="DUF1501 DOMAIN-CONTAINING PROTEIN"/>
    <property type="match status" value="1"/>
</dbReference>
<comment type="caution">
    <text evidence="3">The sequence shown here is derived from an EMBL/GenBank/DDBJ whole genome shotgun (WGS) entry which is preliminary data.</text>
</comment>
<evidence type="ECO:0000313" key="4">
    <source>
        <dbReference type="Proteomes" id="UP000673447"/>
    </source>
</evidence>
<organism evidence="3 4">
    <name type="scientific">Pseudoxanthomonas helianthi</name>
    <dbReference type="NCBI Taxonomy" id="1453541"/>
    <lineage>
        <taxon>Bacteria</taxon>
        <taxon>Pseudomonadati</taxon>
        <taxon>Pseudomonadota</taxon>
        <taxon>Gammaproteobacteria</taxon>
        <taxon>Lysobacterales</taxon>
        <taxon>Lysobacteraceae</taxon>
        <taxon>Pseudoxanthomonas</taxon>
    </lineage>
</organism>
<sequence length="572" mass="61751">MGRSIGFAGVALLTLVLAACGGGGGGGGSSSGSPAPPPPAPANDKPATDAEAARFLAQATFGPTRADIARVRQIGYGAWIDEQLDAARTPATLIEPHILSIPVATLDYSERRNYWLWQAVSARDQLRLRMGFALSEIFVVSDRDYNSANFGRISNYQDMLDTLAFDSYRTVVEKVTLHPAMGLYLSHLANRKAVSYRNAQGITINVVPDENYARELMQLFSIGLVQRNPDFSPKLDAAGKTIPTYDQAVVAGMARVLTGWTWHGNTKDTFWKWGADNEARPMSCVPEMHDEQPKTIFNGIVINEGSNCAASLAKMLDALATHPNTAPFISRQLIQRFVTSNPSPAYVSRVVSTWNQSGGNLGRVIRAILLDTEARTAPAAGDAAYGKAREPLIQLTTLWRAFDAQYLPRSDGQYHFAFNASWDFSTTLGQDSLHSPSVFNFFEPDAQLLAAGGGQGIYAPELQLYNDATFVSIFNQLCDAGCANFKADAPTANTNAPVLDVKPLLALADAGNHAGMVDAISPLLFGGGMSAETRTVLITMLDKLKAANRSSQERVQSLVQLALASPEFAIQR</sequence>
<feature type="region of interest" description="Disordered" evidence="1">
    <location>
        <begin position="25"/>
        <end position="48"/>
    </location>
</feature>
<keyword evidence="4" id="KW-1185">Reference proteome</keyword>
<dbReference type="InterPro" id="IPR006569">
    <property type="entry name" value="CID_dom"/>
</dbReference>
<reference evidence="3" key="2">
    <citation type="submission" date="2021-03" db="EMBL/GenBank/DDBJ databases">
        <authorList>
            <person name="Cao W."/>
        </authorList>
    </citation>
    <scope>NUCLEOTIDE SEQUENCE</scope>
    <source>
        <strain evidence="3">110414</strain>
    </source>
</reference>
<dbReference type="PANTHER" id="PTHR43737">
    <property type="entry name" value="BLL7424 PROTEIN"/>
    <property type="match status" value="1"/>
</dbReference>
<evidence type="ECO:0000256" key="1">
    <source>
        <dbReference type="SAM" id="MobiDB-lite"/>
    </source>
</evidence>
<protein>
    <submittedName>
        <fullName evidence="3">DUF1800 domain-containing protein</fullName>
    </submittedName>
</protein>
<dbReference type="Pfam" id="PF08811">
    <property type="entry name" value="DUF1800"/>
    <property type="match status" value="1"/>
</dbReference>
<dbReference type="Proteomes" id="UP000673447">
    <property type="component" value="Unassembled WGS sequence"/>
</dbReference>
<dbReference type="AlphaFoldDB" id="A0A940X4H3"/>
<name>A0A940X4H3_9GAMM</name>
<dbReference type="PROSITE" id="PS51391">
    <property type="entry name" value="CID"/>
    <property type="match status" value="1"/>
</dbReference>
<dbReference type="PROSITE" id="PS51257">
    <property type="entry name" value="PROKAR_LIPOPROTEIN"/>
    <property type="match status" value="1"/>
</dbReference>
<proteinExistence type="predicted"/>
<dbReference type="RefSeq" id="WP_210536346.1">
    <property type="nucleotide sequence ID" value="NZ_JAGKTC010000002.1"/>
</dbReference>
<evidence type="ECO:0000259" key="2">
    <source>
        <dbReference type="PROSITE" id="PS51391"/>
    </source>
</evidence>
<dbReference type="EMBL" id="JAGKTC010000002">
    <property type="protein sequence ID" value="MBP3984469.1"/>
    <property type="molecule type" value="Genomic_DNA"/>
</dbReference>
<feature type="domain" description="CID" evidence="2">
    <location>
        <begin position="529"/>
        <end position="572"/>
    </location>
</feature>